<keyword evidence="3" id="KW-0150">Chloroplast</keyword>
<keyword evidence="3" id="KW-0934">Plastid</keyword>
<evidence type="ECO:0000313" key="3">
    <source>
        <dbReference type="EMBL" id="ARK14532.1"/>
    </source>
</evidence>
<dbReference type="EMBL" id="KY407657">
    <property type="protein sequence ID" value="ARK14532.1"/>
    <property type="molecule type" value="Genomic_DNA"/>
</dbReference>
<organism evidence="3">
    <name type="scientific">Sykidion marinum</name>
    <name type="common">Green alga</name>
    <name type="synonym">Pseudoneochloris marina</name>
    <dbReference type="NCBI Taxonomy" id="44573"/>
    <lineage>
        <taxon>Eukaryota</taxon>
        <taxon>Viridiplantae</taxon>
        <taxon>Chlorophyta</taxon>
        <taxon>core chlorophytes</taxon>
        <taxon>Ulvophyceae</taxon>
        <taxon>Sykidiales</taxon>
        <taxon>Sykidiacaeae</taxon>
        <taxon>Sykidion</taxon>
    </lineage>
</organism>
<keyword evidence="2" id="KW-0812">Transmembrane</keyword>
<protein>
    <submittedName>
        <fullName evidence="3">Hypothetical chloroplast RF20</fullName>
    </submittedName>
</protein>
<dbReference type="PANTHER" id="PTHR33787">
    <property type="match status" value="1"/>
</dbReference>
<gene>
    <name evidence="3" type="primary">ycf20</name>
</gene>
<dbReference type="RefSeq" id="YP_009367552.1">
    <property type="nucleotide sequence ID" value="NC_034710.1"/>
</dbReference>
<sequence length="173" mass="20366">MNSNTNFFNLLNKINFNNQAKIKIFKKILTFSVFSLFLGFVCGNLFGTFLGYFRNYTNWDGFIIMTTILIIEFINYLNYKKDDKFSKKTSNKPNNFSNLITPDELKINNNYNFEKNTKLNTDLRINKTTKNQKFSNIFLVNKLGKKKHFLKFLNFYKIGLLLGFFIDAFKVGS</sequence>
<feature type="transmembrane region" description="Helical" evidence="2">
    <location>
        <begin position="59"/>
        <end position="79"/>
    </location>
</feature>
<evidence type="ECO:0000256" key="2">
    <source>
        <dbReference type="SAM" id="Phobius"/>
    </source>
</evidence>
<name>A0A1W6EGL0_SYKMA</name>
<keyword evidence="2" id="KW-1133">Transmembrane helix</keyword>
<dbReference type="PANTHER" id="PTHR33787:SF3">
    <property type="entry name" value="YCF20-LIKE PROTEIN"/>
    <property type="match status" value="1"/>
</dbReference>
<geneLocation type="chloroplast" evidence="3"/>
<accession>A0A1W6EGL0</accession>
<comment type="similarity">
    <text evidence="1">Belongs to the ycf20 family.</text>
</comment>
<reference evidence="3" key="1">
    <citation type="journal article" date="2017" name="Sci. Rep.">
        <title>Divergent copies of the large inverted repeat in the chloroplast genomes of ulvophycean green algae.</title>
        <authorList>
            <person name="Turmel M."/>
            <person name="Otis C."/>
            <person name="Lemieux C."/>
        </authorList>
    </citation>
    <scope>NUCLEOTIDE SEQUENCE</scope>
</reference>
<proteinExistence type="inferred from homology"/>
<dbReference type="Pfam" id="PF04483">
    <property type="entry name" value="DUF565"/>
    <property type="match status" value="1"/>
</dbReference>
<feature type="transmembrane region" description="Helical" evidence="2">
    <location>
        <begin position="152"/>
        <end position="169"/>
    </location>
</feature>
<dbReference type="GeneID" id="32884285"/>
<keyword evidence="2" id="KW-0472">Membrane</keyword>
<dbReference type="AlphaFoldDB" id="A0A1W6EGL0"/>
<feature type="transmembrane region" description="Helical" evidence="2">
    <location>
        <begin position="28"/>
        <end position="53"/>
    </location>
</feature>
<evidence type="ECO:0000256" key="1">
    <source>
        <dbReference type="ARBA" id="ARBA00009846"/>
    </source>
</evidence>
<dbReference type="InterPro" id="IPR007572">
    <property type="entry name" value="Uncharacterised_Ycf20"/>
</dbReference>